<dbReference type="STRING" id="34508.A0A4U8UXP5"/>
<evidence type="ECO:0000313" key="18">
    <source>
        <dbReference type="EMBL" id="TMS38266.1"/>
    </source>
</evidence>
<dbReference type="InterPro" id="IPR036265">
    <property type="entry name" value="HIT-like_sf"/>
</dbReference>
<evidence type="ECO:0000256" key="13">
    <source>
        <dbReference type="PIRSR" id="PIRSR639383-3"/>
    </source>
</evidence>
<comment type="catalytic activity">
    <reaction evidence="7">
        <text>P(1),P(3)-bis(5'-adenosyl) triphosphate + H2O = AMP + ADP + 2 H(+)</text>
        <dbReference type="Rhea" id="RHEA:13893"/>
        <dbReference type="ChEBI" id="CHEBI:15377"/>
        <dbReference type="ChEBI" id="CHEBI:15378"/>
        <dbReference type="ChEBI" id="CHEBI:58529"/>
        <dbReference type="ChEBI" id="CHEBI:456215"/>
        <dbReference type="ChEBI" id="CHEBI:456216"/>
        <dbReference type="EC" id="3.6.1.29"/>
    </reaction>
</comment>
<organism evidence="18 19">
    <name type="scientific">Steinernema carpocapsae</name>
    <name type="common">Entomopathogenic nematode</name>
    <dbReference type="NCBI Taxonomy" id="34508"/>
    <lineage>
        <taxon>Eukaryota</taxon>
        <taxon>Metazoa</taxon>
        <taxon>Ecdysozoa</taxon>
        <taxon>Nematoda</taxon>
        <taxon>Chromadorea</taxon>
        <taxon>Rhabditida</taxon>
        <taxon>Tylenchina</taxon>
        <taxon>Panagrolaimomorpha</taxon>
        <taxon>Strongyloidoidea</taxon>
        <taxon>Steinernematidae</taxon>
        <taxon>Steinernema</taxon>
    </lineage>
</organism>
<dbReference type="SUPFAM" id="SSF56317">
    <property type="entry name" value="Carbon-nitrogen hydrolase"/>
    <property type="match status" value="1"/>
</dbReference>
<dbReference type="PANTHER" id="PTHR23088:SF27">
    <property type="entry name" value="DEAMINATED GLUTATHIONE AMIDASE"/>
    <property type="match status" value="1"/>
</dbReference>
<dbReference type="Gene3D" id="3.60.110.10">
    <property type="entry name" value="Carbon-nitrogen hydrolase"/>
    <property type="match status" value="1"/>
</dbReference>
<evidence type="ECO:0000256" key="6">
    <source>
        <dbReference type="ARBA" id="ARBA00023268"/>
    </source>
</evidence>
<evidence type="ECO:0000259" key="17">
    <source>
        <dbReference type="PROSITE" id="PS51084"/>
    </source>
</evidence>
<dbReference type="EMBL" id="AZBU02000001">
    <property type="protein sequence ID" value="TMS38266.1"/>
    <property type="molecule type" value="Genomic_DNA"/>
</dbReference>
<evidence type="ECO:0000256" key="10">
    <source>
        <dbReference type="ARBA" id="ARBA00069577"/>
    </source>
</evidence>
<comment type="cofactor">
    <cofactor evidence="1">
        <name>Mn(2+)</name>
        <dbReference type="ChEBI" id="CHEBI:29035"/>
    </cofactor>
</comment>
<comment type="caution">
    <text evidence="18">The sequence shown here is derived from an EMBL/GenBank/DDBJ whole genome shotgun (WGS) entry which is preliminary data.</text>
</comment>
<feature type="domain" description="CN hydrolase" evidence="16">
    <location>
        <begin position="22"/>
        <end position="283"/>
    </location>
</feature>
<name>A0A4U8UXP5_STECR</name>
<comment type="function">
    <text evidence="8">Cleaves A-5'-PPP-5'A to yield AMP and ADP.</text>
</comment>
<dbReference type="CDD" id="cd07572">
    <property type="entry name" value="nit"/>
    <property type="match status" value="1"/>
</dbReference>
<dbReference type="FunFam" id="3.60.110.10:FF:000005">
    <property type="entry name" value="nitrilase homolog 1 isoform X1"/>
    <property type="match status" value="1"/>
</dbReference>
<dbReference type="SUPFAM" id="SSF54197">
    <property type="entry name" value="HIT-like"/>
    <property type="match status" value="1"/>
</dbReference>
<evidence type="ECO:0000256" key="3">
    <source>
        <dbReference type="ARBA" id="ARBA00012377"/>
    </source>
</evidence>
<protein>
    <recommendedName>
        <fullName evidence="10">Nitrilase and fragile histidine triad fusion protein NitFhit</fullName>
        <ecNumber evidence="3">3.6.1.29</ecNumber>
    </recommendedName>
</protein>
<evidence type="ECO:0000256" key="14">
    <source>
        <dbReference type="PROSITE-ProRule" id="PRU00464"/>
    </source>
</evidence>
<dbReference type="Proteomes" id="UP000298663">
    <property type="component" value="Unassembled WGS sequence"/>
</dbReference>
<evidence type="ECO:0000256" key="5">
    <source>
        <dbReference type="ARBA" id="ARBA00022801"/>
    </source>
</evidence>
<feature type="domain" description="HIT" evidence="17">
    <location>
        <begin position="317"/>
        <end position="424"/>
    </location>
</feature>
<dbReference type="GO" id="GO:0006139">
    <property type="term" value="P:nucleobase-containing compound metabolic process"/>
    <property type="evidence" value="ECO:0007669"/>
    <property type="project" value="TreeGrafter"/>
</dbReference>
<dbReference type="PROSITE" id="PS01227">
    <property type="entry name" value="UPF0012"/>
    <property type="match status" value="1"/>
</dbReference>
<reference evidence="18 19" key="1">
    <citation type="journal article" date="2015" name="Genome Biol.">
        <title>Comparative genomics of Steinernema reveals deeply conserved gene regulatory networks.</title>
        <authorList>
            <person name="Dillman A.R."/>
            <person name="Macchietto M."/>
            <person name="Porter C.F."/>
            <person name="Rogers A."/>
            <person name="Williams B."/>
            <person name="Antoshechkin I."/>
            <person name="Lee M.M."/>
            <person name="Goodwin Z."/>
            <person name="Lu X."/>
            <person name="Lewis E.E."/>
            <person name="Goodrich-Blair H."/>
            <person name="Stock S.P."/>
            <person name="Adams B.J."/>
            <person name="Sternberg P.W."/>
            <person name="Mortazavi A."/>
        </authorList>
    </citation>
    <scope>NUCLEOTIDE SEQUENCE [LARGE SCALE GENOMIC DNA]</scope>
    <source>
        <strain evidence="18 19">ALL</strain>
    </source>
</reference>
<feature type="region of interest" description="Disordered" evidence="15">
    <location>
        <begin position="431"/>
        <end position="458"/>
    </location>
</feature>
<keyword evidence="5" id="KW-0378">Hydrolase</keyword>
<feature type="binding site" evidence="12">
    <location>
        <position position="342"/>
    </location>
    <ligand>
        <name>substrate</name>
    </ligand>
</feature>
<feature type="site" description="Important for induction of apoptosis" evidence="13">
    <location>
        <position position="428"/>
    </location>
</feature>
<keyword evidence="19" id="KW-1185">Reference proteome</keyword>
<feature type="active site" description="Tele-AMP-histidine intermediate" evidence="11">
    <location>
        <position position="411"/>
    </location>
</feature>
<dbReference type="InterPro" id="IPR001110">
    <property type="entry name" value="UPF0012_CS"/>
</dbReference>
<evidence type="ECO:0000256" key="8">
    <source>
        <dbReference type="ARBA" id="ARBA00057461"/>
    </source>
</evidence>
<dbReference type="InterPro" id="IPR003010">
    <property type="entry name" value="C-N_Hydrolase"/>
</dbReference>
<dbReference type="FunFam" id="3.30.428.10:FF:000011">
    <property type="entry name" value="Fragile histidine triad"/>
    <property type="match status" value="1"/>
</dbReference>
<reference evidence="18 19" key="2">
    <citation type="journal article" date="2019" name="G3 (Bethesda)">
        <title>Hybrid Assembly of the Genome of the Entomopathogenic Nematode Steinernema carpocapsae Identifies the X-Chromosome.</title>
        <authorList>
            <person name="Serra L."/>
            <person name="Macchietto M."/>
            <person name="Macias-Munoz A."/>
            <person name="McGill C.J."/>
            <person name="Rodriguez I.M."/>
            <person name="Rodriguez B."/>
            <person name="Murad R."/>
            <person name="Mortazavi A."/>
        </authorList>
    </citation>
    <scope>NUCLEOTIDE SEQUENCE [LARGE SCALE GENOMIC DNA]</scope>
    <source>
        <strain evidence="18 19">ALL</strain>
    </source>
</reference>
<dbReference type="GO" id="GO:0000166">
    <property type="term" value="F:nucleotide binding"/>
    <property type="evidence" value="ECO:0007669"/>
    <property type="project" value="UniProtKB-KW"/>
</dbReference>
<dbReference type="Pfam" id="PF00795">
    <property type="entry name" value="CN_hydrolase"/>
    <property type="match status" value="1"/>
</dbReference>
<evidence type="ECO:0000256" key="7">
    <source>
        <dbReference type="ARBA" id="ARBA00047780"/>
    </source>
</evidence>
<dbReference type="InterPro" id="IPR011146">
    <property type="entry name" value="HIT-like"/>
</dbReference>
<feature type="compositionally biased region" description="Basic and acidic residues" evidence="15">
    <location>
        <begin position="431"/>
        <end position="440"/>
    </location>
</feature>
<dbReference type="CDD" id="cd01275">
    <property type="entry name" value="FHIT"/>
    <property type="match status" value="1"/>
</dbReference>
<evidence type="ECO:0000256" key="2">
    <source>
        <dbReference type="ARBA" id="ARBA00011881"/>
    </source>
</evidence>
<dbReference type="GO" id="GO:0047710">
    <property type="term" value="F:bis(5'-adenosyl)-triphosphatase activity"/>
    <property type="evidence" value="ECO:0007669"/>
    <property type="project" value="UniProtKB-EC"/>
</dbReference>
<dbReference type="InterPro" id="IPR019808">
    <property type="entry name" value="Histidine_triad_CS"/>
</dbReference>
<keyword evidence="4" id="KW-0547">Nucleotide-binding</keyword>
<dbReference type="InterPro" id="IPR039383">
    <property type="entry name" value="FHIT"/>
</dbReference>
<feature type="short sequence motif" description="Histidine triad motif" evidence="14">
    <location>
        <begin position="409"/>
        <end position="413"/>
    </location>
</feature>
<evidence type="ECO:0000256" key="11">
    <source>
        <dbReference type="PIRSR" id="PIRSR639383-1"/>
    </source>
</evidence>
<gene>
    <name evidence="18" type="ORF">L596_005031</name>
</gene>
<proteinExistence type="inferred from homology"/>
<dbReference type="AlphaFoldDB" id="A0A4U8UXP5"/>
<evidence type="ECO:0000256" key="1">
    <source>
        <dbReference type="ARBA" id="ARBA00001936"/>
    </source>
</evidence>
<comment type="subunit">
    <text evidence="2">Homotetramer.</text>
</comment>
<keyword evidence="6" id="KW-0511">Multifunctional enzyme</keyword>
<feature type="binding site" evidence="12">
    <location>
        <position position="398"/>
    </location>
    <ligand>
        <name>substrate</name>
    </ligand>
</feature>
<dbReference type="InterPro" id="IPR045254">
    <property type="entry name" value="Nit1/2_C-N_Hydrolase"/>
</dbReference>
<dbReference type="PANTHER" id="PTHR23088">
    <property type="entry name" value="NITRILASE-RELATED"/>
    <property type="match status" value="1"/>
</dbReference>
<evidence type="ECO:0000313" key="19">
    <source>
        <dbReference type="Proteomes" id="UP000298663"/>
    </source>
</evidence>
<feature type="binding site" evidence="12">
    <location>
        <position position="413"/>
    </location>
    <ligand>
        <name>substrate</name>
    </ligand>
</feature>
<feature type="binding site" evidence="12">
    <location>
        <position position="323"/>
    </location>
    <ligand>
        <name>substrate</name>
    </ligand>
</feature>
<dbReference type="OrthoDB" id="680339at2759"/>
<dbReference type="Pfam" id="PF01230">
    <property type="entry name" value="HIT"/>
    <property type="match status" value="1"/>
</dbReference>
<dbReference type="PROSITE" id="PS50263">
    <property type="entry name" value="CN_HYDROLASE"/>
    <property type="match status" value="1"/>
</dbReference>
<comment type="similarity">
    <text evidence="9">In the N-terminal section; belongs to the UPF0012 family.</text>
</comment>
<sequence length="458" mass="51803">MLRSRLITGFQRFLSTAMAPRREMIAVCQMTSDHSMDKSFETMKDMIQRAADRKCKMVFFPECCDFIGRTREESIDMAMYDTSSFIAALRQEALKNNIWLSLGGIHEKVDYSKENLPNVDSKVGCKPKNCHMIIDESGSIVEKYRKLHLFDLEIPGKVRLMESEFSSAGHKLIPPVGTPVGRLGLGICYDVRFPELSLWYRRQGAEILSYPAAFTVNTGLAHWEPLLRARAIETQSYVVAAAQTGKHNDKRSSYGHSMVVDPWGAVIAQCSENVDMCFAEINLDYLNEVRTMQPVFQHRRNDLYSFHANSATTPSGELNFGGHKISKDTVFYQTGLSYAFVNLKPAVEGHVLISPLRDVLRLNELTDEETADLFIVAKRVQSVIEKVYGTTSSTIAVQDGPLAGQSVKHVHVHIVPRKPGDFKEDQIYKELEKHDRDGRPPRTPSEMATEAEKYRKLM</sequence>
<evidence type="ECO:0000256" key="9">
    <source>
        <dbReference type="ARBA" id="ARBA00061127"/>
    </source>
</evidence>
<evidence type="ECO:0000256" key="12">
    <source>
        <dbReference type="PIRSR" id="PIRSR639383-2"/>
    </source>
</evidence>
<dbReference type="PROSITE" id="PS51084">
    <property type="entry name" value="HIT_2"/>
    <property type="match status" value="1"/>
</dbReference>
<dbReference type="GO" id="GO:0016811">
    <property type="term" value="F:hydrolase activity, acting on carbon-nitrogen (but not peptide) bonds, in linear amides"/>
    <property type="evidence" value="ECO:0007669"/>
    <property type="project" value="InterPro"/>
</dbReference>
<dbReference type="PROSITE" id="PS00892">
    <property type="entry name" value="HIT_1"/>
    <property type="match status" value="1"/>
</dbReference>
<evidence type="ECO:0000256" key="15">
    <source>
        <dbReference type="SAM" id="MobiDB-lite"/>
    </source>
</evidence>
<dbReference type="InterPro" id="IPR036526">
    <property type="entry name" value="C-N_Hydrolase_sf"/>
</dbReference>
<dbReference type="EC" id="3.6.1.29" evidence="3"/>
<feature type="binding site" evidence="12">
    <location>
        <begin position="404"/>
        <end position="407"/>
    </location>
    <ligand>
        <name>substrate</name>
    </ligand>
</feature>
<accession>A0A4U8UXP5</accession>
<evidence type="ECO:0000259" key="16">
    <source>
        <dbReference type="PROSITE" id="PS50263"/>
    </source>
</evidence>
<evidence type="ECO:0000256" key="4">
    <source>
        <dbReference type="ARBA" id="ARBA00022741"/>
    </source>
</evidence>
<dbReference type="Gene3D" id="3.30.428.10">
    <property type="entry name" value="HIT-like"/>
    <property type="match status" value="1"/>
</dbReference>